<dbReference type="Proteomes" id="UP000233556">
    <property type="component" value="Unassembled WGS sequence"/>
</dbReference>
<name>A0A2I0U4V8_LIMLA</name>
<evidence type="ECO:0000313" key="2">
    <source>
        <dbReference type="Proteomes" id="UP000233556"/>
    </source>
</evidence>
<dbReference type="AlphaFoldDB" id="A0A2I0U4V8"/>
<gene>
    <name evidence="1" type="ORF">llap_8578</name>
</gene>
<reference evidence="2" key="1">
    <citation type="submission" date="2017-11" db="EMBL/GenBank/DDBJ databases">
        <authorList>
            <person name="Lima N.C."/>
            <person name="Parody-Merino A.M."/>
            <person name="Battley P.F."/>
            <person name="Fidler A.E."/>
            <person name="Prosdocimi F."/>
        </authorList>
    </citation>
    <scope>NUCLEOTIDE SEQUENCE [LARGE SCALE GENOMIC DNA]</scope>
</reference>
<proteinExistence type="predicted"/>
<evidence type="ECO:0000313" key="1">
    <source>
        <dbReference type="EMBL" id="PKU41108.1"/>
    </source>
</evidence>
<protein>
    <submittedName>
        <fullName evidence="1">Uncharacterized protein</fullName>
    </submittedName>
</protein>
<dbReference type="OrthoDB" id="9221781at2759"/>
<keyword evidence="2" id="KW-1185">Reference proteome</keyword>
<dbReference type="EMBL" id="KZ506164">
    <property type="protein sequence ID" value="PKU41108.1"/>
    <property type="molecule type" value="Genomic_DNA"/>
</dbReference>
<sequence length="157" mass="17330">MGSHESREEEKNHLSRPAGHASFDAGQDVVGFLGCQCTLLAHVEVLIHQHPQVLLLRAALQPFSAQPVFVPGIAIVLGFVELHEVSMGPPLKPVQVPLDGIPSLMRVNHATQLGVIGKLAEGALYPTVYVSDKDVKQHWSQYRFLRNTTRHWLPLGH</sequence>
<organism evidence="1 2">
    <name type="scientific">Limosa lapponica baueri</name>
    <dbReference type="NCBI Taxonomy" id="1758121"/>
    <lineage>
        <taxon>Eukaryota</taxon>
        <taxon>Metazoa</taxon>
        <taxon>Chordata</taxon>
        <taxon>Craniata</taxon>
        <taxon>Vertebrata</taxon>
        <taxon>Euteleostomi</taxon>
        <taxon>Archelosauria</taxon>
        <taxon>Archosauria</taxon>
        <taxon>Dinosauria</taxon>
        <taxon>Saurischia</taxon>
        <taxon>Theropoda</taxon>
        <taxon>Coelurosauria</taxon>
        <taxon>Aves</taxon>
        <taxon>Neognathae</taxon>
        <taxon>Neoaves</taxon>
        <taxon>Charadriiformes</taxon>
        <taxon>Scolopacidae</taxon>
        <taxon>Limosa</taxon>
    </lineage>
</organism>
<reference evidence="2" key="2">
    <citation type="submission" date="2017-12" db="EMBL/GenBank/DDBJ databases">
        <title>Genome sequence of the Bar-tailed Godwit (Limosa lapponica baueri).</title>
        <authorList>
            <person name="Lima N.C.B."/>
            <person name="Parody-Merino A.M."/>
            <person name="Battley P.F."/>
            <person name="Fidler A.E."/>
            <person name="Prosdocimi F."/>
        </authorList>
    </citation>
    <scope>NUCLEOTIDE SEQUENCE [LARGE SCALE GENOMIC DNA]</scope>
</reference>
<accession>A0A2I0U4V8</accession>